<proteinExistence type="inferred from homology"/>
<keyword evidence="2" id="KW-0808">Transferase</keyword>
<dbReference type="SUPFAM" id="SSF53067">
    <property type="entry name" value="Actin-like ATPase domain"/>
    <property type="match status" value="1"/>
</dbReference>
<protein>
    <recommendedName>
        <fullName evidence="4">Carbohydrate kinase FGGY N-terminal domain-containing protein</fullName>
    </recommendedName>
</protein>
<keyword evidence="3" id="KW-0418">Kinase</keyword>
<sequence>MQSDWSGQPLPLLSWLKHTSPQTFAQMQTILFCKDLLRWFMSGVAVTEETDASAAGLLNWQTGRSDHDLLRIYDLEDASPKLPKIVKSDQIAGYVTESFARKTGLPAGIPILGGLFDVNSCMLGSGITKEGQY</sequence>
<keyword evidence="6" id="KW-1185">Reference proteome</keyword>
<dbReference type="Gene3D" id="3.30.420.40">
    <property type="match status" value="1"/>
</dbReference>
<evidence type="ECO:0000313" key="5">
    <source>
        <dbReference type="EMBL" id="MBC8542665.1"/>
    </source>
</evidence>
<dbReference type="PANTHER" id="PTHR43095:SF3">
    <property type="entry name" value="L-XYLULOSE_3-KETO-L-GULONATE KINASE"/>
    <property type="match status" value="1"/>
</dbReference>
<dbReference type="GO" id="GO:0005975">
    <property type="term" value="P:carbohydrate metabolic process"/>
    <property type="evidence" value="ECO:0007669"/>
    <property type="project" value="InterPro"/>
</dbReference>
<evidence type="ECO:0000259" key="4">
    <source>
        <dbReference type="Pfam" id="PF00370"/>
    </source>
</evidence>
<dbReference type="InterPro" id="IPR050406">
    <property type="entry name" value="FGGY_Carb_Kinase"/>
</dbReference>
<dbReference type="PANTHER" id="PTHR43095">
    <property type="entry name" value="SUGAR KINASE"/>
    <property type="match status" value="1"/>
</dbReference>
<dbReference type="InterPro" id="IPR043129">
    <property type="entry name" value="ATPase_NBD"/>
</dbReference>
<gene>
    <name evidence="5" type="ORF">H8730_03770</name>
</gene>
<dbReference type="RefSeq" id="WP_177717375.1">
    <property type="nucleotide sequence ID" value="NZ_JACRSQ010000003.1"/>
</dbReference>
<dbReference type="GO" id="GO:0016301">
    <property type="term" value="F:kinase activity"/>
    <property type="evidence" value="ECO:0007669"/>
    <property type="project" value="UniProtKB-KW"/>
</dbReference>
<dbReference type="Pfam" id="PF00370">
    <property type="entry name" value="FGGY_N"/>
    <property type="match status" value="1"/>
</dbReference>
<dbReference type="InterPro" id="IPR018484">
    <property type="entry name" value="FGGY_N"/>
</dbReference>
<organism evidence="5 6">
    <name type="scientific">Bianquea renquensis</name>
    <dbReference type="NCBI Taxonomy" id="2763661"/>
    <lineage>
        <taxon>Bacteria</taxon>
        <taxon>Bacillati</taxon>
        <taxon>Bacillota</taxon>
        <taxon>Clostridia</taxon>
        <taxon>Eubacteriales</taxon>
        <taxon>Bianqueaceae</taxon>
        <taxon>Bianquea</taxon>
    </lineage>
</organism>
<accession>A0A926DP96</accession>
<reference evidence="5" key="1">
    <citation type="submission" date="2020-08" db="EMBL/GenBank/DDBJ databases">
        <title>Genome public.</title>
        <authorList>
            <person name="Liu C."/>
            <person name="Sun Q."/>
        </authorList>
    </citation>
    <scope>NUCLEOTIDE SEQUENCE</scope>
    <source>
        <strain evidence="5">NSJ-32</strain>
    </source>
</reference>
<name>A0A926DP96_9FIRM</name>
<comment type="similarity">
    <text evidence="1">Belongs to the FGGY kinase family.</text>
</comment>
<evidence type="ECO:0000256" key="2">
    <source>
        <dbReference type="ARBA" id="ARBA00022679"/>
    </source>
</evidence>
<dbReference type="AlphaFoldDB" id="A0A926DP96"/>
<comment type="caution">
    <text evidence="5">The sequence shown here is derived from an EMBL/GenBank/DDBJ whole genome shotgun (WGS) entry which is preliminary data.</text>
</comment>
<dbReference type="EMBL" id="JACRSQ010000003">
    <property type="protein sequence ID" value="MBC8542665.1"/>
    <property type="molecule type" value="Genomic_DNA"/>
</dbReference>
<evidence type="ECO:0000256" key="1">
    <source>
        <dbReference type="ARBA" id="ARBA00009156"/>
    </source>
</evidence>
<feature type="domain" description="Carbohydrate kinase FGGY N-terminal" evidence="4">
    <location>
        <begin position="5"/>
        <end position="124"/>
    </location>
</feature>
<dbReference type="Proteomes" id="UP000657006">
    <property type="component" value="Unassembled WGS sequence"/>
</dbReference>
<evidence type="ECO:0000256" key="3">
    <source>
        <dbReference type="ARBA" id="ARBA00022777"/>
    </source>
</evidence>
<evidence type="ECO:0000313" key="6">
    <source>
        <dbReference type="Proteomes" id="UP000657006"/>
    </source>
</evidence>